<accession>A0A317XUX2</accession>
<sequence>MFLTGFARSGLLLQRLSTSPILQSCIADGATVTEALRSFRPFARSCMQARMLGSSQGRPREARPRWHEPWPT</sequence>
<dbReference type="InParanoid" id="A0A317XUX2"/>
<dbReference type="EMBL" id="KZ819190">
    <property type="protein sequence ID" value="PWZ01603.1"/>
    <property type="molecule type" value="Genomic_DNA"/>
</dbReference>
<reference evidence="2 3" key="1">
    <citation type="journal article" date="2018" name="Mol. Biol. Evol.">
        <title>Broad Genomic Sampling Reveals a Smut Pathogenic Ancestry of the Fungal Clade Ustilaginomycotina.</title>
        <authorList>
            <person name="Kijpornyongpan T."/>
            <person name="Mondo S.J."/>
            <person name="Barry K."/>
            <person name="Sandor L."/>
            <person name="Lee J."/>
            <person name="Lipzen A."/>
            <person name="Pangilinan J."/>
            <person name="LaButti K."/>
            <person name="Hainaut M."/>
            <person name="Henrissat B."/>
            <person name="Grigoriev I.V."/>
            <person name="Spatafora J.W."/>
            <person name="Aime M.C."/>
        </authorList>
    </citation>
    <scope>NUCLEOTIDE SEQUENCE [LARGE SCALE GENOMIC DNA]</scope>
    <source>
        <strain evidence="2 3">MCA 3645</strain>
    </source>
</reference>
<gene>
    <name evidence="2" type="ORF">BCV70DRAFT_199034</name>
</gene>
<organism evidence="2 3">
    <name type="scientific">Testicularia cyperi</name>
    <dbReference type="NCBI Taxonomy" id="1882483"/>
    <lineage>
        <taxon>Eukaryota</taxon>
        <taxon>Fungi</taxon>
        <taxon>Dikarya</taxon>
        <taxon>Basidiomycota</taxon>
        <taxon>Ustilaginomycotina</taxon>
        <taxon>Ustilaginomycetes</taxon>
        <taxon>Ustilaginales</taxon>
        <taxon>Anthracoideaceae</taxon>
        <taxon>Testicularia</taxon>
    </lineage>
</organism>
<dbReference type="Proteomes" id="UP000246740">
    <property type="component" value="Unassembled WGS sequence"/>
</dbReference>
<evidence type="ECO:0000313" key="3">
    <source>
        <dbReference type="Proteomes" id="UP000246740"/>
    </source>
</evidence>
<dbReference type="AlphaFoldDB" id="A0A317XUX2"/>
<feature type="region of interest" description="Disordered" evidence="1">
    <location>
        <begin position="50"/>
        <end position="72"/>
    </location>
</feature>
<name>A0A317XUX2_9BASI</name>
<proteinExistence type="predicted"/>
<feature type="compositionally biased region" description="Basic and acidic residues" evidence="1">
    <location>
        <begin position="58"/>
        <end position="72"/>
    </location>
</feature>
<evidence type="ECO:0000313" key="2">
    <source>
        <dbReference type="EMBL" id="PWZ01603.1"/>
    </source>
</evidence>
<protein>
    <submittedName>
        <fullName evidence="2">Uncharacterized protein</fullName>
    </submittedName>
</protein>
<evidence type="ECO:0000256" key="1">
    <source>
        <dbReference type="SAM" id="MobiDB-lite"/>
    </source>
</evidence>
<keyword evidence="3" id="KW-1185">Reference proteome</keyword>